<dbReference type="AlphaFoldDB" id="X6NE08"/>
<gene>
    <name evidence="2" type="ORF">RFI_12598</name>
</gene>
<reference evidence="2 3" key="1">
    <citation type="journal article" date="2013" name="Curr. Biol.">
        <title>The Genome of the Foraminiferan Reticulomyxa filosa.</title>
        <authorList>
            <person name="Glockner G."/>
            <person name="Hulsmann N."/>
            <person name="Schleicher M."/>
            <person name="Noegel A.A."/>
            <person name="Eichinger L."/>
            <person name="Gallinger C."/>
            <person name="Pawlowski J."/>
            <person name="Sierra R."/>
            <person name="Euteneuer U."/>
            <person name="Pillet L."/>
            <person name="Moustafa A."/>
            <person name="Platzer M."/>
            <person name="Groth M."/>
            <person name="Szafranski K."/>
            <person name="Schliwa M."/>
        </authorList>
    </citation>
    <scope>NUCLEOTIDE SEQUENCE [LARGE SCALE GENOMIC DNA]</scope>
</reference>
<proteinExistence type="predicted"/>
<keyword evidence="3" id="KW-1185">Reference proteome</keyword>
<evidence type="ECO:0000313" key="3">
    <source>
        <dbReference type="Proteomes" id="UP000023152"/>
    </source>
</evidence>
<dbReference type="EMBL" id="ASPP01009145">
    <property type="protein sequence ID" value="ETO24560.1"/>
    <property type="molecule type" value="Genomic_DNA"/>
</dbReference>
<protein>
    <submittedName>
        <fullName evidence="2">Uncharacterized protein</fullName>
    </submittedName>
</protein>
<accession>X6NE08</accession>
<feature type="region of interest" description="Disordered" evidence="1">
    <location>
        <begin position="1"/>
        <end position="22"/>
    </location>
</feature>
<organism evidence="2 3">
    <name type="scientific">Reticulomyxa filosa</name>
    <dbReference type="NCBI Taxonomy" id="46433"/>
    <lineage>
        <taxon>Eukaryota</taxon>
        <taxon>Sar</taxon>
        <taxon>Rhizaria</taxon>
        <taxon>Retaria</taxon>
        <taxon>Foraminifera</taxon>
        <taxon>Monothalamids</taxon>
        <taxon>Reticulomyxidae</taxon>
        <taxon>Reticulomyxa</taxon>
    </lineage>
</organism>
<name>X6NE08_RETFI</name>
<evidence type="ECO:0000313" key="2">
    <source>
        <dbReference type="EMBL" id="ETO24560.1"/>
    </source>
</evidence>
<dbReference type="Proteomes" id="UP000023152">
    <property type="component" value="Unassembled WGS sequence"/>
</dbReference>
<sequence>MNQDELVIYDSDPQSRGKKSMSQLHEEKIKGLLCADNQNDLHDLWKLQYNVIINYDICNPTAYMKRAASCGVENKVVHVISFLAKGDNEFHAYNSLLHHLNMEGHLLTFNKNQTASS</sequence>
<evidence type="ECO:0000256" key="1">
    <source>
        <dbReference type="SAM" id="MobiDB-lite"/>
    </source>
</evidence>
<comment type="caution">
    <text evidence="2">The sequence shown here is derived from an EMBL/GenBank/DDBJ whole genome shotgun (WGS) entry which is preliminary data.</text>
</comment>